<evidence type="ECO:0000256" key="1">
    <source>
        <dbReference type="SAM" id="Coils"/>
    </source>
</evidence>
<evidence type="ECO:0000313" key="4">
    <source>
        <dbReference type="Proteomes" id="UP000187209"/>
    </source>
</evidence>
<feature type="region of interest" description="Disordered" evidence="2">
    <location>
        <begin position="308"/>
        <end position="331"/>
    </location>
</feature>
<evidence type="ECO:0000256" key="2">
    <source>
        <dbReference type="SAM" id="MobiDB-lite"/>
    </source>
</evidence>
<keyword evidence="1" id="KW-0175">Coiled coil</keyword>
<dbReference type="AlphaFoldDB" id="A0A1R2C062"/>
<name>A0A1R2C062_9CILI</name>
<feature type="coiled-coil region" evidence="1">
    <location>
        <begin position="195"/>
        <end position="229"/>
    </location>
</feature>
<feature type="coiled-coil region" evidence="1">
    <location>
        <begin position="77"/>
        <end position="157"/>
    </location>
</feature>
<proteinExistence type="predicted"/>
<dbReference type="Proteomes" id="UP000187209">
    <property type="component" value="Unassembled WGS sequence"/>
</dbReference>
<feature type="compositionally biased region" description="Basic and acidic residues" evidence="2">
    <location>
        <begin position="308"/>
        <end position="318"/>
    </location>
</feature>
<dbReference type="OrthoDB" id="299916at2759"/>
<accession>A0A1R2C062</accession>
<sequence length="331" mass="38572">MEDNKSELDVHIRNLCILIHTELESIGSPFPSSETIASILTLDSFKCLNYITKIVDQALEAKKNAKDISSYSEFLNNESYQKEMQKLENEIRNHIKIEQQMKLYADALEEKNQQIENQGKDLKKKVQNCLDPLKLENKTLKQQISTITKEIADLKKTQEIKVLDQSSKDVSKIKQRDSIKSTEMDKKIARADFEHNRVSKSLTEIEKEYQQQKKDNEELKKILKEFLGKNIEESKEQGLLYKSKYERKCIELDYMKKRMKAIEAANTRNNRSITPAINKVGNSSQKNLRKASSTEKMRVGRIEKIVQKTDREQAEKKRLPLSFTARDKNIR</sequence>
<keyword evidence="4" id="KW-1185">Reference proteome</keyword>
<gene>
    <name evidence="3" type="ORF">SteCoe_17030</name>
</gene>
<dbReference type="EMBL" id="MPUH01000345">
    <property type="protein sequence ID" value="OMJ82315.1"/>
    <property type="molecule type" value="Genomic_DNA"/>
</dbReference>
<evidence type="ECO:0000313" key="3">
    <source>
        <dbReference type="EMBL" id="OMJ82315.1"/>
    </source>
</evidence>
<organism evidence="3 4">
    <name type="scientific">Stentor coeruleus</name>
    <dbReference type="NCBI Taxonomy" id="5963"/>
    <lineage>
        <taxon>Eukaryota</taxon>
        <taxon>Sar</taxon>
        <taxon>Alveolata</taxon>
        <taxon>Ciliophora</taxon>
        <taxon>Postciliodesmatophora</taxon>
        <taxon>Heterotrichea</taxon>
        <taxon>Heterotrichida</taxon>
        <taxon>Stentoridae</taxon>
        <taxon>Stentor</taxon>
    </lineage>
</organism>
<reference evidence="3 4" key="1">
    <citation type="submission" date="2016-11" db="EMBL/GenBank/DDBJ databases">
        <title>The macronuclear genome of Stentor coeruleus: a giant cell with tiny introns.</title>
        <authorList>
            <person name="Slabodnick M."/>
            <person name="Ruby J.G."/>
            <person name="Reiff S.B."/>
            <person name="Swart E.C."/>
            <person name="Gosai S."/>
            <person name="Prabakaran S."/>
            <person name="Witkowska E."/>
            <person name="Larue G.E."/>
            <person name="Fisher S."/>
            <person name="Freeman R.M."/>
            <person name="Gunawardena J."/>
            <person name="Chu W."/>
            <person name="Stover N.A."/>
            <person name="Gregory B.D."/>
            <person name="Nowacki M."/>
            <person name="Derisi J."/>
            <person name="Roy S.W."/>
            <person name="Marshall W.F."/>
            <person name="Sood P."/>
        </authorList>
    </citation>
    <scope>NUCLEOTIDE SEQUENCE [LARGE SCALE GENOMIC DNA]</scope>
    <source>
        <strain evidence="3">WM001</strain>
    </source>
</reference>
<comment type="caution">
    <text evidence="3">The sequence shown here is derived from an EMBL/GenBank/DDBJ whole genome shotgun (WGS) entry which is preliminary data.</text>
</comment>
<protein>
    <submittedName>
        <fullName evidence="3">Uncharacterized protein</fullName>
    </submittedName>
</protein>